<dbReference type="EMBL" id="KI925462">
    <property type="protein sequence ID" value="ETW77909.1"/>
    <property type="molecule type" value="Genomic_DNA"/>
</dbReference>
<reference evidence="2 3" key="1">
    <citation type="journal article" date="2012" name="New Phytol.">
        <title>Insight into trade-off between wood decay and parasitism from the genome of a fungal forest pathogen.</title>
        <authorList>
            <person name="Olson A."/>
            <person name="Aerts A."/>
            <person name="Asiegbu F."/>
            <person name="Belbahri L."/>
            <person name="Bouzid O."/>
            <person name="Broberg A."/>
            <person name="Canback B."/>
            <person name="Coutinho P.M."/>
            <person name="Cullen D."/>
            <person name="Dalman K."/>
            <person name="Deflorio G."/>
            <person name="van Diepen L.T."/>
            <person name="Dunand C."/>
            <person name="Duplessis S."/>
            <person name="Durling M."/>
            <person name="Gonthier P."/>
            <person name="Grimwood J."/>
            <person name="Fossdal C.G."/>
            <person name="Hansson D."/>
            <person name="Henrissat B."/>
            <person name="Hietala A."/>
            <person name="Himmelstrand K."/>
            <person name="Hoffmeister D."/>
            <person name="Hogberg N."/>
            <person name="James T.Y."/>
            <person name="Karlsson M."/>
            <person name="Kohler A."/>
            <person name="Kues U."/>
            <person name="Lee Y.H."/>
            <person name="Lin Y.C."/>
            <person name="Lind M."/>
            <person name="Lindquist E."/>
            <person name="Lombard V."/>
            <person name="Lucas S."/>
            <person name="Lunden K."/>
            <person name="Morin E."/>
            <person name="Murat C."/>
            <person name="Park J."/>
            <person name="Raffaello T."/>
            <person name="Rouze P."/>
            <person name="Salamov A."/>
            <person name="Schmutz J."/>
            <person name="Solheim H."/>
            <person name="Stahlberg J."/>
            <person name="Velez H."/>
            <person name="de Vries R.P."/>
            <person name="Wiebenga A."/>
            <person name="Woodward S."/>
            <person name="Yakovlev I."/>
            <person name="Garbelotto M."/>
            <person name="Martin F."/>
            <person name="Grigoriev I.V."/>
            <person name="Stenlid J."/>
        </authorList>
    </citation>
    <scope>NUCLEOTIDE SEQUENCE [LARGE SCALE GENOMIC DNA]</scope>
    <source>
        <strain evidence="2 3">TC 32-1</strain>
    </source>
</reference>
<evidence type="ECO:0000313" key="3">
    <source>
        <dbReference type="Proteomes" id="UP000030671"/>
    </source>
</evidence>
<accession>W4JWS7</accession>
<organism evidence="2 3">
    <name type="scientific">Heterobasidion irregulare (strain TC 32-1)</name>
    <dbReference type="NCBI Taxonomy" id="747525"/>
    <lineage>
        <taxon>Eukaryota</taxon>
        <taxon>Fungi</taxon>
        <taxon>Dikarya</taxon>
        <taxon>Basidiomycota</taxon>
        <taxon>Agaricomycotina</taxon>
        <taxon>Agaricomycetes</taxon>
        <taxon>Russulales</taxon>
        <taxon>Bondarzewiaceae</taxon>
        <taxon>Heterobasidion</taxon>
        <taxon>Heterobasidion annosum species complex</taxon>
    </lineage>
</organism>
<dbReference type="AlphaFoldDB" id="W4JWS7"/>
<keyword evidence="3" id="KW-1185">Reference proteome</keyword>
<proteinExistence type="predicted"/>
<dbReference type="KEGG" id="hir:HETIRDRAFT_325035"/>
<keyword evidence="1" id="KW-1133">Transmembrane helix</keyword>
<dbReference type="Proteomes" id="UP000030671">
    <property type="component" value="Unassembled WGS sequence"/>
</dbReference>
<gene>
    <name evidence="2" type="ORF">HETIRDRAFT_325035</name>
</gene>
<evidence type="ECO:0000256" key="1">
    <source>
        <dbReference type="SAM" id="Phobius"/>
    </source>
</evidence>
<keyword evidence="1" id="KW-0472">Membrane</keyword>
<sequence length="99" mass="10843">MDDFNPGLALTFLVISICRGLANLFCFGILLAGVGRSFLCICQRFRPLPLACICIRLDGHVVLGRTTPCVITKACYIFMHRFDVWAYPASADEADGGRG</sequence>
<protein>
    <submittedName>
        <fullName evidence="2">Uncharacterized protein</fullName>
    </submittedName>
</protein>
<dbReference type="InParanoid" id="W4JWS7"/>
<name>W4JWS7_HETIT</name>
<dbReference type="GeneID" id="20671102"/>
<evidence type="ECO:0000313" key="2">
    <source>
        <dbReference type="EMBL" id="ETW77909.1"/>
    </source>
</evidence>
<feature type="transmembrane region" description="Helical" evidence="1">
    <location>
        <begin position="12"/>
        <end position="34"/>
    </location>
</feature>
<dbReference type="RefSeq" id="XP_009549925.1">
    <property type="nucleotide sequence ID" value="XM_009551630.1"/>
</dbReference>
<dbReference type="HOGENOM" id="CLU_2320703_0_0_1"/>
<keyword evidence="1" id="KW-0812">Transmembrane</keyword>